<evidence type="ECO:0000256" key="2">
    <source>
        <dbReference type="SAM" id="MobiDB-lite"/>
    </source>
</evidence>
<accession>A0A418AHY7</accession>
<dbReference type="Proteomes" id="UP000285060">
    <property type="component" value="Unassembled WGS sequence"/>
</dbReference>
<feature type="region of interest" description="Disordered" evidence="2">
    <location>
        <begin position="24"/>
        <end position="48"/>
    </location>
</feature>
<feature type="compositionally biased region" description="Low complexity" evidence="2">
    <location>
        <begin position="426"/>
        <end position="439"/>
    </location>
</feature>
<keyword evidence="4" id="KW-1185">Reference proteome</keyword>
<proteinExistence type="predicted"/>
<evidence type="ECO:0000313" key="4">
    <source>
        <dbReference type="Proteomes" id="UP000285060"/>
    </source>
</evidence>
<evidence type="ECO:0000256" key="1">
    <source>
        <dbReference type="SAM" id="Coils"/>
    </source>
</evidence>
<comment type="caution">
    <text evidence="3">The sequence shown here is derived from an EMBL/GenBank/DDBJ whole genome shotgun (WGS) entry which is preliminary data.</text>
</comment>
<feature type="region of interest" description="Disordered" evidence="2">
    <location>
        <begin position="118"/>
        <end position="147"/>
    </location>
</feature>
<evidence type="ECO:0000313" key="3">
    <source>
        <dbReference type="EMBL" id="RHY22113.1"/>
    </source>
</evidence>
<reference evidence="3 4" key="1">
    <citation type="submission" date="2018-08" db="EMBL/GenBank/DDBJ databases">
        <title>Aphanomyces genome sequencing and annotation.</title>
        <authorList>
            <person name="Minardi D."/>
            <person name="Oidtmann B."/>
            <person name="Van Der Giezen M."/>
            <person name="Studholme D.J."/>
        </authorList>
    </citation>
    <scope>NUCLEOTIDE SEQUENCE [LARGE SCALE GENOMIC DNA]</scope>
    <source>
        <strain evidence="3 4">NJM0002</strain>
    </source>
</reference>
<dbReference type="EMBL" id="QUSY01002181">
    <property type="protein sequence ID" value="RHY22113.1"/>
    <property type="molecule type" value="Genomic_DNA"/>
</dbReference>
<protein>
    <submittedName>
        <fullName evidence="3">Uncharacterized protein</fullName>
    </submittedName>
</protein>
<dbReference type="VEuPathDB" id="FungiDB:H310_00873"/>
<feature type="region of interest" description="Disordered" evidence="2">
    <location>
        <begin position="73"/>
        <end position="98"/>
    </location>
</feature>
<feature type="compositionally biased region" description="Low complexity" evidence="2">
    <location>
        <begin position="35"/>
        <end position="48"/>
    </location>
</feature>
<dbReference type="AlphaFoldDB" id="A0A418AHY7"/>
<gene>
    <name evidence="3" type="ORF">DYB32_009605</name>
</gene>
<feature type="compositionally biased region" description="Polar residues" evidence="2">
    <location>
        <begin position="125"/>
        <end position="134"/>
    </location>
</feature>
<organism evidence="3 4">
    <name type="scientific">Aphanomyces invadans</name>
    <dbReference type="NCBI Taxonomy" id="157072"/>
    <lineage>
        <taxon>Eukaryota</taxon>
        <taxon>Sar</taxon>
        <taxon>Stramenopiles</taxon>
        <taxon>Oomycota</taxon>
        <taxon>Saprolegniomycetes</taxon>
        <taxon>Saprolegniales</taxon>
        <taxon>Verrucalvaceae</taxon>
        <taxon>Aphanomyces</taxon>
    </lineage>
</organism>
<feature type="region of interest" description="Disordered" evidence="2">
    <location>
        <begin position="419"/>
        <end position="454"/>
    </location>
</feature>
<name>A0A418AHY7_9STRA</name>
<keyword evidence="1" id="KW-0175">Coiled coil</keyword>
<sequence length="454" mass="50528">MHPDCANPLHTDLRDSVYLSTRSLPRDSSMHRSLPRANSARASLSSNAGPGLANYSKLSFSMSYKNRQSTVYVDDPHNAARDNNSSFIGGGRESQLLDDKSRMTTMSAASAASTYCSSRDSSTSVMNQQQSSNIAPLPRPLEKQTSFASSPINTIQEDSDAQNPKKKPRLDSDLITISRADLQQLQSRLQALEHKLADQATKQADLEAHIEREVGKRTKHLESEYEAKVEELTMARDFEVDQEIQRRLSEFSAASTQDKIRRSKAKPMRKALLRASTSMSDMFRGGGGSTTAPSDLDQFREFLQLNSKRMSDRLSRSTLFRDTFHGRDPSLMTSDFDVDTDDDNNHGEALVDTIQKLRAVVADQGNQLEQAKYLISVAAIKMTVTEDVVKDAWEEMGKMDMRLERQAQELADLRRYSTYSQGHNNSSSFASSTSLSVSSAPTLRASGRQTQRSS</sequence>
<feature type="coiled-coil region" evidence="1">
    <location>
        <begin position="175"/>
        <end position="209"/>
    </location>
</feature>